<dbReference type="PANTHER" id="PTHR43308">
    <property type="entry name" value="OUTER MEMBRANE PROTEIN ALPHA-RELATED"/>
    <property type="match status" value="1"/>
</dbReference>
<feature type="signal peptide" evidence="2">
    <location>
        <begin position="1"/>
        <end position="29"/>
    </location>
</feature>
<reference evidence="4" key="1">
    <citation type="submission" date="2017-05" db="EMBL/GenBank/DDBJ databases">
        <authorList>
            <person name="Varghese N."/>
            <person name="Submissions S."/>
        </authorList>
    </citation>
    <scope>NUCLEOTIDE SEQUENCE</scope>
    <source>
        <strain evidence="4">Su22</strain>
    </source>
</reference>
<feature type="domain" description="SLH" evidence="3">
    <location>
        <begin position="26"/>
        <end position="89"/>
    </location>
</feature>
<accession>A0AA45WWU7</accession>
<evidence type="ECO:0000313" key="5">
    <source>
        <dbReference type="Proteomes" id="UP001158066"/>
    </source>
</evidence>
<dbReference type="Proteomes" id="UP001158066">
    <property type="component" value="Unassembled WGS sequence"/>
</dbReference>
<dbReference type="EMBL" id="FXUF01000008">
    <property type="protein sequence ID" value="SMP60030.1"/>
    <property type="molecule type" value="Genomic_DNA"/>
</dbReference>
<proteinExistence type="predicted"/>
<feature type="chain" id="PRO_5041436039" evidence="2">
    <location>
        <begin position="30"/>
        <end position="339"/>
    </location>
</feature>
<keyword evidence="1" id="KW-0677">Repeat</keyword>
<name>A0AA45WWU7_9CLOT</name>
<dbReference type="AlphaFoldDB" id="A0AA45WWU7"/>
<protein>
    <submittedName>
        <fullName evidence="4">S-layer homology domain-containing protein</fullName>
    </submittedName>
</protein>
<dbReference type="InterPro" id="IPR001119">
    <property type="entry name" value="SLH_dom"/>
</dbReference>
<organism evidence="4 5">
    <name type="scientific">Anoxynatronum buryatiense</name>
    <dbReference type="NCBI Taxonomy" id="489973"/>
    <lineage>
        <taxon>Bacteria</taxon>
        <taxon>Bacillati</taxon>
        <taxon>Bacillota</taxon>
        <taxon>Clostridia</taxon>
        <taxon>Eubacteriales</taxon>
        <taxon>Clostridiaceae</taxon>
        <taxon>Anoxynatronum</taxon>
    </lineage>
</organism>
<dbReference type="InterPro" id="IPR051465">
    <property type="entry name" value="Cell_Envelope_Struct_Comp"/>
</dbReference>
<evidence type="ECO:0000256" key="2">
    <source>
        <dbReference type="SAM" id="SignalP"/>
    </source>
</evidence>
<dbReference type="PROSITE" id="PS51272">
    <property type="entry name" value="SLH"/>
    <property type="match status" value="1"/>
</dbReference>
<evidence type="ECO:0000259" key="3">
    <source>
        <dbReference type="PROSITE" id="PS51272"/>
    </source>
</evidence>
<keyword evidence="2" id="KW-0732">Signal</keyword>
<comment type="caution">
    <text evidence="4">The sequence shown here is derived from an EMBL/GenBank/DDBJ whole genome shotgun (WGS) entry which is preliminary data.</text>
</comment>
<gene>
    <name evidence="4" type="ORF">SAMN06296020_10837</name>
</gene>
<evidence type="ECO:0000256" key="1">
    <source>
        <dbReference type="ARBA" id="ARBA00022737"/>
    </source>
</evidence>
<sequence>MKNNVFKGRCMMLLLTLVLVVLSTLTTYAAITDIAGHWAEKQLTEWQEMGLIRGYGDGTFRPDQPITRAEFAVMMNKAFHLTETNSKTFDDVAENAWYLEAFKIATKAKYLEADEANMVDPQGNVTREDAAVMVSAFVPVESDVSLAVLAELADPDQVQAQNRDALASMMNQRVIRPVEGLDYTATGEISRAEAVVLLRRALTAFETVEAGETHESGNNPLNLLGVTVLVDGEEPFAWEEGTAVPVNAVFQLNFDRNVTGDNWEANQSLFSMTLVESGEAVEAEVSRIESYEERNNVYVTPEEILSSGAAYEIRVDKELMANNGNTLGKTQKLEVIVAE</sequence>
<dbReference type="RefSeq" id="WP_283409528.1">
    <property type="nucleotide sequence ID" value="NZ_FXUF01000008.1"/>
</dbReference>
<keyword evidence="5" id="KW-1185">Reference proteome</keyword>
<dbReference type="Pfam" id="PF00395">
    <property type="entry name" value="SLH"/>
    <property type="match status" value="2"/>
</dbReference>
<evidence type="ECO:0000313" key="4">
    <source>
        <dbReference type="EMBL" id="SMP60030.1"/>
    </source>
</evidence>
<dbReference type="PANTHER" id="PTHR43308:SF5">
    <property type="entry name" value="S-LAYER PROTEIN _ PEPTIDOGLYCAN ENDO-BETA-N-ACETYLGLUCOSAMINIDASE"/>
    <property type="match status" value="1"/>
</dbReference>